<keyword evidence="3" id="KW-1003">Cell membrane</keyword>
<evidence type="ECO:0000256" key="4">
    <source>
        <dbReference type="ARBA" id="ARBA00022490"/>
    </source>
</evidence>
<feature type="transmembrane region" description="Helical" evidence="15">
    <location>
        <begin position="604"/>
        <end position="626"/>
    </location>
</feature>
<evidence type="ECO:0000256" key="2">
    <source>
        <dbReference type="ARBA" id="ARBA00004496"/>
    </source>
</evidence>
<dbReference type="GO" id="GO:0005509">
    <property type="term" value="F:calcium ion binding"/>
    <property type="evidence" value="ECO:0007669"/>
    <property type="project" value="UniProtKB-UniRule"/>
</dbReference>
<keyword evidence="13" id="KW-0325">Glycoprotein</keyword>
<sequence length="690" mass="76829">MRTFILTTIIFFIITEVWTADASSSVERPRKKRAWIVDFGPMSFNLEEEHDGVFPHTLGQLSVEKDLLAGCFLSGPGVDEEPMDLFQLDQNRAVIEVNEKVDYEKNKNFTLRLGCISSENVHTRLEVEVQVLDVNDNAPVFDKASYETNVKESTPQGTDLVKVQALDLDDSSTGNGLFTFTILSVSPETTNLEFFIKQQSQTGWISFRGCLDYEEAQKYTIVVEAKDHGEPVQQSSTATVTVNIIDSNDHKPELSVKMGSGMVKERETGVVVYMLEVKDGDHQGSAGWRAKYTLHGEKAKNFKIETDLKTNDGIVSVVAPLDFEESPELTLSVSVENEEPLFSCKVKHRQSSGLWDVDYFRDVSSSAPLSFPITITVEDTNDPPELTHAVEHVTIMENTTAGQILWTFTAMDQDSSSPADFRFLKGEDVDNWVTVDSETGQVSTVKVLDRESPFVKDSVYSVTMYVVDKGEPPMTGTGTLVIHLLDQNDNLPVLEMNTLSMCLSDTITDITAVDLDLPPFSSPFNYELLGDVKEKWRIEPSFGTTVSLVKDSSVHSGHYELRVKIADSQGKFSVQDLTVSVNNCSIAYSGRTGKGPTVRLGAPAIAIILISVLLGILLVMFSLFFCAHKKDKLLMMEIQDVESSLIPYNIEAPGTDASDSLQKWIWTQTLELKLQKYLQTQTLECLPSWH</sequence>
<organism evidence="19 20">
    <name type="scientific">Pygocentrus nattereri</name>
    <name type="common">Red-bellied piranha</name>
    <dbReference type="NCBI Taxonomy" id="42514"/>
    <lineage>
        <taxon>Eukaryota</taxon>
        <taxon>Metazoa</taxon>
        <taxon>Chordata</taxon>
        <taxon>Craniata</taxon>
        <taxon>Vertebrata</taxon>
        <taxon>Euteleostomi</taxon>
        <taxon>Actinopterygii</taxon>
        <taxon>Neopterygii</taxon>
        <taxon>Teleostei</taxon>
        <taxon>Ostariophysi</taxon>
        <taxon>Characiformes</taxon>
        <taxon>Characoidei</taxon>
        <taxon>Pygocentrus</taxon>
    </lineage>
</organism>
<feature type="domain" description="MHD" evidence="18">
    <location>
        <begin position="208"/>
        <end position="445"/>
    </location>
</feature>
<dbReference type="FunFam" id="2.60.40.60:FF:000095">
    <property type="entry name" value="Cadherin 13"/>
    <property type="match status" value="1"/>
</dbReference>
<evidence type="ECO:0000256" key="10">
    <source>
        <dbReference type="ARBA" id="ARBA00022889"/>
    </source>
</evidence>
<evidence type="ECO:0000256" key="14">
    <source>
        <dbReference type="PROSITE-ProRule" id="PRU00043"/>
    </source>
</evidence>
<dbReference type="GO" id="GO:0016477">
    <property type="term" value="P:cell migration"/>
    <property type="evidence" value="ECO:0007669"/>
    <property type="project" value="TreeGrafter"/>
</dbReference>
<reference evidence="19" key="3">
    <citation type="submission" date="2025-09" db="UniProtKB">
        <authorList>
            <consortium name="Ensembl"/>
        </authorList>
    </citation>
    <scope>IDENTIFICATION</scope>
</reference>
<dbReference type="GO" id="GO:0016339">
    <property type="term" value="P:calcium-dependent cell-cell adhesion via plasma membrane cell adhesion molecules"/>
    <property type="evidence" value="ECO:0007669"/>
    <property type="project" value="TreeGrafter"/>
</dbReference>
<dbReference type="Pfam" id="PF00028">
    <property type="entry name" value="Cadherin"/>
    <property type="match status" value="2"/>
</dbReference>
<dbReference type="InterPro" id="IPR015919">
    <property type="entry name" value="Cadherin-like_sf"/>
</dbReference>
<keyword evidence="6" id="KW-0479">Metal-binding</keyword>
<evidence type="ECO:0000259" key="17">
    <source>
        <dbReference type="PROSITE" id="PS50268"/>
    </source>
</evidence>
<dbReference type="GO" id="GO:0034332">
    <property type="term" value="P:adherens junction organization"/>
    <property type="evidence" value="ECO:0007669"/>
    <property type="project" value="TreeGrafter"/>
</dbReference>
<keyword evidence="12 15" id="KW-0472">Membrane</keyword>
<dbReference type="PROSITE" id="PS51072">
    <property type="entry name" value="MHD"/>
    <property type="match status" value="1"/>
</dbReference>
<dbReference type="GO" id="GO:0044331">
    <property type="term" value="P:cell-cell adhesion mediated by cadherin"/>
    <property type="evidence" value="ECO:0007669"/>
    <property type="project" value="TreeGrafter"/>
</dbReference>
<dbReference type="Gene3D" id="2.60.40.60">
    <property type="entry name" value="Cadherins"/>
    <property type="match status" value="5"/>
</dbReference>
<evidence type="ECO:0000256" key="9">
    <source>
        <dbReference type="ARBA" id="ARBA00022837"/>
    </source>
</evidence>
<evidence type="ECO:0008006" key="21">
    <source>
        <dbReference type="Google" id="ProtNLM"/>
    </source>
</evidence>
<feature type="signal peptide" evidence="16">
    <location>
        <begin position="1"/>
        <end position="19"/>
    </location>
</feature>
<evidence type="ECO:0000256" key="11">
    <source>
        <dbReference type="ARBA" id="ARBA00022989"/>
    </source>
</evidence>
<keyword evidence="4" id="KW-0963">Cytoplasm</keyword>
<dbReference type="InterPro" id="IPR020894">
    <property type="entry name" value="Cadherin_CS"/>
</dbReference>
<dbReference type="PANTHER" id="PTHR24027:SF433">
    <property type="entry name" value="CADHERIN 27-RELATED"/>
    <property type="match status" value="1"/>
</dbReference>
<keyword evidence="9 14" id="KW-0106">Calcium</keyword>
<reference evidence="19" key="2">
    <citation type="submission" date="2025-08" db="UniProtKB">
        <authorList>
            <consortium name="Ensembl"/>
        </authorList>
    </citation>
    <scope>IDENTIFICATION</scope>
</reference>
<keyword evidence="8" id="KW-0677">Repeat</keyword>
<dbReference type="GeneID" id="108442508"/>
<name>A0A3B4C715_PYGNA</name>
<dbReference type="GO" id="GO:0007043">
    <property type="term" value="P:cell-cell junction assembly"/>
    <property type="evidence" value="ECO:0007669"/>
    <property type="project" value="TreeGrafter"/>
</dbReference>
<dbReference type="GO" id="GO:0007156">
    <property type="term" value="P:homophilic cell adhesion via plasma membrane adhesion molecules"/>
    <property type="evidence" value="ECO:0007669"/>
    <property type="project" value="InterPro"/>
</dbReference>
<evidence type="ECO:0000256" key="13">
    <source>
        <dbReference type="ARBA" id="ARBA00023180"/>
    </source>
</evidence>
<evidence type="ECO:0000256" key="15">
    <source>
        <dbReference type="SAM" id="Phobius"/>
    </source>
</evidence>
<dbReference type="GO" id="GO:0016342">
    <property type="term" value="C:catenin complex"/>
    <property type="evidence" value="ECO:0007669"/>
    <property type="project" value="TreeGrafter"/>
</dbReference>
<dbReference type="PANTHER" id="PTHR24027">
    <property type="entry name" value="CADHERIN-23"/>
    <property type="match status" value="1"/>
</dbReference>
<keyword evidence="10" id="KW-0130">Cell adhesion</keyword>
<dbReference type="InterPro" id="IPR028565">
    <property type="entry name" value="MHD"/>
</dbReference>
<keyword evidence="7 16" id="KW-0732">Signal</keyword>
<proteinExistence type="predicted"/>
<dbReference type="InterPro" id="IPR039808">
    <property type="entry name" value="Cadherin"/>
</dbReference>
<dbReference type="PRINTS" id="PR00205">
    <property type="entry name" value="CADHERIN"/>
</dbReference>
<evidence type="ECO:0000313" key="20">
    <source>
        <dbReference type="Proteomes" id="UP001501920"/>
    </source>
</evidence>
<dbReference type="GO" id="GO:0060027">
    <property type="term" value="P:convergent extension involved in gastrulation"/>
    <property type="evidence" value="ECO:0007669"/>
    <property type="project" value="UniProtKB-ARBA"/>
</dbReference>
<dbReference type="FunFam" id="2.60.40.60:FF:000158">
    <property type="entry name" value="Dachsous cadherin-related 1"/>
    <property type="match status" value="1"/>
</dbReference>
<feature type="domain" description="Cadherin" evidence="17">
    <location>
        <begin position="387"/>
        <end position="494"/>
    </location>
</feature>
<dbReference type="GO" id="GO:0045296">
    <property type="term" value="F:cadherin binding"/>
    <property type="evidence" value="ECO:0007669"/>
    <property type="project" value="TreeGrafter"/>
</dbReference>
<feature type="domain" description="Cadherin" evidence="17">
    <location>
        <begin position="142"/>
        <end position="254"/>
    </location>
</feature>
<feature type="domain" description="Cadherin" evidence="17">
    <location>
        <begin position="269"/>
        <end position="386"/>
    </location>
</feature>
<dbReference type="InterPro" id="IPR002126">
    <property type="entry name" value="Cadherin-like_dom"/>
</dbReference>
<evidence type="ECO:0000256" key="3">
    <source>
        <dbReference type="ARBA" id="ARBA00022475"/>
    </source>
</evidence>
<keyword evidence="11 15" id="KW-1133">Transmembrane helix</keyword>
<accession>A0A3B4C715</accession>
<keyword evidence="20" id="KW-1185">Reference proteome</keyword>
<dbReference type="GeneTree" id="ENSGT00940000155218"/>
<feature type="domain" description="Cadherin" evidence="17">
    <location>
        <begin position="86"/>
        <end position="141"/>
    </location>
</feature>
<dbReference type="Proteomes" id="UP001501920">
    <property type="component" value="Chromosome 9"/>
</dbReference>
<keyword evidence="5 15" id="KW-0812">Transmembrane</keyword>
<dbReference type="GO" id="GO:0005912">
    <property type="term" value="C:adherens junction"/>
    <property type="evidence" value="ECO:0007669"/>
    <property type="project" value="TreeGrafter"/>
</dbReference>
<dbReference type="PROSITE" id="PS50268">
    <property type="entry name" value="CADHERIN_2"/>
    <property type="match status" value="5"/>
</dbReference>
<evidence type="ECO:0000259" key="18">
    <source>
        <dbReference type="PROSITE" id="PS51072"/>
    </source>
</evidence>
<evidence type="ECO:0000256" key="16">
    <source>
        <dbReference type="SAM" id="SignalP"/>
    </source>
</evidence>
<reference evidence="19 20" key="1">
    <citation type="submission" date="2020-10" db="EMBL/GenBank/DDBJ databases">
        <title>Pygocentrus nattereri (red-bellied piranha) genome, fPygNat1, primary haplotype.</title>
        <authorList>
            <person name="Myers G."/>
            <person name="Meyer A."/>
            <person name="Karagic N."/>
            <person name="Pippel M."/>
            <person name="Winkler S."/>
            <person name="Tracey A."/>
            <person name="Wood J."/>
            <person name="Formenti G."/>
            <person name="Howe K."/>
            <person name="Fedrigo O."/>
            <person name="Jarvis E.D."/>
        </authorList>
    </citation>
    <scope>NUCLEOTIDE SEQUENCE [LARGE SCALE GENOMIC DNA]</scope>
</reference>
<evidence type="ECO:0000256" key="7">
    <source>
        <dbReference type="ARBA" id="ARBA00022729"/>
    </source>
</evidence>
<dbReference type="CDD" id="cd11304">
    <property type="entry name" value="Cadherin_repeat"/>
    <property type="match status" value="4"/>
</dbReference>
<dbReference type="GO" id="GO:0000902">
    <property type="term" value="P:cell morphogenesis"/>
    <property type="evidence" value="ECO:0007669"/>
    <property type="project" value="TreeGrafter"/>
</dbReference>
<dbReference type="Ensembl" id="ENSPNAT00000003133.2">
    <property type="protein sequence ID" value="ENSPNAP00000006686.1"/>
    <property type="gene ID" value="ENSPNAG00000012655.2"/>
</dbReference>
<evidence type="ECO:0000256" key="6">
    <source>
        <dbReference type="ARBA" id="ARBA00022723"/>
    </source>
</evidence>
<feature type="domain" description="Cadherin" evidence="17">
    <location>
        <begin position="507"/>
        <end position="598"/>
    </location>
</feature>
<dbReference type="OrthoDB" id="9045962at2759"/>
<dbReference type="GO" id="GO:0008013">
    <property type="term" value="F:beta-catenin binding"/>
    <property type="evidence" value="ECO:0007669"/>
    <property type="project" value="TreeGrafter"/>
</dbReference>
<dbReference type="OMA" id="VYKVGND"/>
<evidence type="ECO:0000256" key="1">
    <source>
        <dbReference type="ARBA" id="ARBA00004251"/>
    </source>
</evidence>
<dbReference type="GO" id="GO:0005737">
    <property type="term" value="C:cytoplasm"/>
    <property type="evidence" value="ECO:0007669"/>
    <property type="project" value="UniProtKB-SubCell"/>
</dbReference>
<dbReference type="FunFam" id="2.60.40.60:FF:000011">
    <property type="entry name" value="Cadherin 1"/>
    <property type="match status" value="1"/>
</dbReference>
<dbReference type="SMART" id="SM00112">
    <property type="entry name" value="CA"/>
    <property type="match status" value="5"/>
</dbReference>
<evidence type="ECO:0000256" key="5">
    <source>
        <dbReference type="ARBA" id="ARBA00022692"/>
    </source>
</evidence>
<dbReference type="PROSITE" id="PS00232">
    <property type="entry name" value="CADHERIN_1"/>
    <property type="match status" value="3"/>
</dbReference>
<evidence type="ECO:0000256" key="8">
    <source>
        <dbReference type="ARBA" id="ARBA00022737"/>
    </source>
</evidence>
<protein>
    <recommendedName>
        <fullName evidence="21">Cadherin-like protein 26</fullName>
    </recommendedName>
</protein>
<evidence type="ECO:0000313" key="19">
    <source>
        <dbReference type="Ensembl" id="ENSPNAP00000006686.1"/>
    </source>
</evidence>
<dbReference type="RefSeq" id="XP_017578074.1">
    <property type="nucleotide sequence ID" value="XM_017722585.1"/>
</dbReference>
<dbReference type="SUPFAM" id="SSF49313">
    <property type="entry name" value="Cadherin-like"/>
    <property type="match status" value="5"/>
</dbReference>
<evidence type="ECO:0000256" key="12">
    <source>
        <dbReference type="ARBA" id="ARBA00023136"/>
    </source>
</evidence>
<comment type="subcellular location">
    <subcellularLocation>
        <location evidence="1">Cell membrane</location>
        <topology evidence="1">Single-pass type I membrane protein</topology>
    </subcellularLocation>
    <subcellularLocation>
        <location evidence="2">Cytoplasm</location>
    </subcellularLocation>
</comment>
<feature type="chain" id="PRO_5017412547" description="Cadherin-like protein 26" evidence="16">
    <location>
        <begin position="20"/>
        <end position="690"/>
    </location>
</feature>
<dbReference type="FunFam" id="2.60.40.60:FF:000019">
    <property type="entry name" value="Cadherin 2"/>
    <property type="match status" value="1"/>
</dbReference>
<dbReference type="AlphaFoldDB" id="A0A3B4C715"/>